<evidence type="ECO:0000256" key="1">
    <source>
        <dbReference type="SAM" id="MobiDB-lite"/>
    </source>
</evidence>
<feature type="region of interest" description="Disordered" evidence="1">
    <location>
        <begin position="292"/>
        <end position="376"/>
    </location>
</feature>
<dbReference type="Proteomes" id="UP000076154">
    <property type="component" value="Unassembled WGS sequence"/>
</dbReference>
<sequence>MDLLVDDPPQPEPLDIPDAHMSTVSTFGPQDAAQEARPENPSHGLAATQKVSQSGPPLSVSSPCIGVAPYTAPQPEPRLGVFGTTDVAAVNLVGRYLIVTTHVGPEEVTMYDFLTHLQNTARFYDHARYNRVLRTIDGGTQAFWLEMATEQDALLARGYFTARGTADNVIIHCSFIDDATFQEAVVRATESWRQPASPEHPFASTSDLILTRFHRLRADLAAHVGEFGVLPSVQHRLRSPSPQRELGPWHQRMSLAHRLTSPTPPHPPLAEHLVPPAPPSLLRRFASPFPTLSSSYLPGRSIPRTPSLPRIPTARSPPSRSPPPPRMRRQPLSPSNLADEEEEEPQRYRGRRAGTKHCGKGETRGSGHRPCKRDGP</sequence>
<protein>
    <submittedName>
        <fullName evidence="2">Uncharacterized protein</fullName>
    </submittedName>
</protein>
<comment type="caution">
    <text evidence="2">The sequence shown here is derived from an EMBL/GenBank/DDBJ whole genome shotgun (WGS) entry which is preliminary data.</text>
</comment>
<accession>A0A369K868</accession>
<organism evidence="2 3">
    <name type="scientific">Hypsizygus marmoreus</name>
    <name type="common">White beech mushroom</name>
    <name type="synonym">Agaricus marmoreus</name>
    <dbReference type="NCBI Taxonomy" id="39966"/>
    <lineage>
        <taxon>Eukaryota</taxon>
        <taxon>Fungi</taxon>
        <taxon>Dikarya</taxon>
        <taxon>Basidiomycota</taxon>
        <taxon>Agaricomycotina</taxon>
        <taxon>Agaricomycetes</taxon>
        <taxon>Agaricomycetidae</taxon>
        <taxon>Agaricales</taxon>
        <taxon>Tricholomatineae</taxon>
        <taxon>Lyophyllaceae</taxon>
        <taxon>Hypsizygus</taxon>
    </lineage>
</organism>
<feature type="region of interest" description="Disordered" evidence="1">
    <location>
        <begin position="1"/>
        <end position="57"/>
    </location>
</feature>
<keyword evidence="3" id="KW-1185">Reference proteome</keyword>
<feature type="compositionally biased region" description="Basic residues" evidence="1">
    <location>
        <begin position="348"/>
        <end position="358"/>
    </location>
</feature>
<proteinExistence type="predicted"/>
<reference evidence="2" key="1">
    <citation type="submission" date="2018-04" db="EMBL/GenBank/DDBJ databases">
        <title>Whole genome sequencing of Hypsizygus marmoreus.</title>
        <authorList>
            <person name="Choi I.-G."/>
            <person name="Min B."/>
            <person name="Kim J.-G."/>
            <person name="Kim S."/>
            <person name="Oh Y.-L."/>
            <person name="Kong W.-S."/>
            <person name="Park H."/>
            <person name="Jeong J."/>
            <person name="Song E.-S."/>
        </authorList>
    </citation>
    <scope>NUCLEOTIDE SEQUENCE [LARGE SCALE GENOMIC DNA]</scope>
    <source>
        <strain evidence="2">51987-8</strain>
    </source>
</reference>
<dbReference type="InParanoid" id="A0A369K868"/>
<dbReference type="EMBL" id="LUEZ02000009">
    <property type="protein sequence ID" value="RDB29762.1"/>
    <property type="molecule type" value="Genomic_DNA"/>
</dbReference>
<evidence type="ECO:0000313" key="3">
    <source>
        <dbReference type="Proteomes" id="UP000076154"/>
    </source>
</evidence>
<gene>
    <name evidence="2" type="ORF">Hypma_013768</name>
</gene>
<feature type="compositionally biased region" description="Basic residues" evidence="1">
    <location>
        <begin position="366"/>
        <end position="376"/>
    </location>
</feature>
<name>A0A369K868_HYPMA</name>
<dbReference type="AlphaFoldDB" id="A0A369K868"/>
<evidence type="ECO:0000313" key="2">
    <source>
        <dbReference type="EMBL" id="RDB29762.1"/>
    </source>
</evidence>